<evidence type="ECO:0000256" key="1">
    <source>
        <dbReference type="SAM" id="Phobius"/>
    </source>
</evidence>
<feature type="transmembrane region" description="Helical" evidence="1">
    <location>
        <begin position="178"/>
        <end position="202"/>
    </location>
</feature>
<evidence type="ECO:0000313" key="3">
    <source>
        <dbReference type="Proteomes" id="UP001244011"/>
    </source>
</evidence>
<organism evidence="2 3">
    <name type="scientific">Phialemonium atrogriseum</name>
    <dbReference type="NCBI Taxonomy" id="1093897"/>
    <lineage>
        <taxon>Eukaryota</taxon>
        <taxon>Fungi</taxon>
        <taxon>Dikarya</taxon>
        <taxon>Ascomycota</taxon>
        <taxon>Pezizomycotina</taxon>
        <taxon>Sordariomycetes</taxon>
        <taxon>Sordariomycetidae</taxon>
        <taxon>Cephalothecales</taxon>
        <taxon>Cephalothecaceae</taxon>
        <taxon>Phialemonium</taxon>
    </lineage>
</organism>
<evidence type="ECO:0000313" key="2">
    <source>
        <dbReference type="EMBL" id="KAK1772968.1"/>
    </source>
</evidence>
<feature type="transmembrane region" description="Helical" evidence="1">
    <location>
        <begin position="261"/>
        <end position="282"/>
    </location>
</feature>
<keyword evidence="1" id="KW-0472">Membrane</keyword>
<feature type="transmembrane region" description="Helical" evidence="1">
    <location>
        <begin position="82"/>
        <end position="104"/>
    </location>
</feature>
<dbReference type="InterPro" id="IPR018750">
    <property type="entry name" value="DUF2306_membrane"/>
</dbReference>
<accession>A0AAJ0CCI5</accession>
<gene>
    <name evidence="2" type="ORF">QBC33DRAFT_554408</name>
</gene>
<keyword evidence="1" id="KW-0812">Transmembrane</keyword>
<name>A0AAJ0CCI5_9PEZI</name>
<reference evidence="2" key="1">
    <citation type="submission" date="2023-06" db="EMBL/GenBank/DDBJ databases">
        <title>Genome-scale phylogeny and comparative genomics of the fungal order Sordariales.</title>
        <authorList>
            <consortium name="Lawrence Berkeley National Laboratory"/>
            <person name="Hensen N."/>
            <person name="Bonometti L."/>
            <person name="Westerberg I."/>
            <person name="Brannstrom I.O."/>
            <person name="Guillou S."/>
            <person name="Cros-Aarteil S."/>
            <person name="Calhoun S."/>
            <person name="Haridas S."/>
            <person name="Kuo A."/>
            <person name="Mondo S."/>
            <person name="Pangilinan J."/>
            <person name="Riley R."/>
            <person name="Labutti K."/>
            <person name="Andreopoulos B."/>
            <person name="Lipzen A."/>
            <person name="Chen C."/>
            <person name="Yanf M."/>
            <person name="Daum C."/>
            <person name="Ng V."/>
            <person name="Clum A."/>
            <person name="Steindorff A."/>
            <person name="Ohm R."/>
            <person name="Martin F."/>
            <person name="Silar P."/>
            <person name="Natvig D."/>
            <person name="Lalanne C."/>
            <person name="Gautier V."/>
            <person name="Ament-Velasquez S.L."/>
            <person name="Kruys A."/>
            <person name="Hutchinson M.I."/>
            <person name="Powell A.J."/>
            <person name="Barry K."/>
            <person name="Miller A.N."/>
            <person name="Grigoriev I.V."/>
            <person name="Debuchy R."/>
            <person name="Gladieux P."/>
            <person name="Thoren M.H."/>
            <person name="Johannesson H."/>
        </authorList>
    </citation>
    <scope>NUCLEOTIDE SEQUENCE</scope>
    <source>
        <strain evidence="2">8032-3</strain>
    </source>
</reference>
<dbReference type="Proteomes" id="UP001244011">
    <property type="component" value="Unassembled WGS sequence"/>
</dbReference>
<evidence type="ECO:0008006" key="4">
    <source>
        <dbReference type="Google" id="ProtNLM"/>
    </source>
</evidence>
<dbReference type="GeneID" id="85312697"/>
<sequence>MAKSDRAPANEFVRIARRVYDPLGFSKGCNFILWFIFTGTLMGFILAKFSYLGYSRFLCSEKGTAPGECYNYRKYPHEKAGIILHLAGILPGGFLACFQFVPVLRHKAILFHRINGYIVVLLSMIATVGALLVARHAFGGGVETQTVVGFLAIMFLGAMTMAYIKIKRLQIEQHRAWMLRAWFYASAVITLRIIEIISTTIISTMSGYYSARPCAQIFDTLEGNQTTTLQHYPECAAFFSGADPDRHAAVKAQLGGDGGSAIGAAAALGMTFGASAWLAMALHAIGVEIYLRLTPAEHERLRNVSYQRRLEAGMENPGQAGLTVD</sequence>
<dbReference type="EMBL" id="MU838997">
    <property type="protein sequence ID" value="KAK1772968.1"/>
    <property type="molecule type" value="Genomic_DNA"/>
</dbReference>
<dbReference type="AlphaFoldDB" id="A0AAJ0CCI5"/>
<feature type="transmembrane region" description="Helical" evidence="1">
    <location>
        <begin position="116"/>
        <end position="134"/>
    </location>
</feature>
<keyword evidence="3" id="KW-1185">Reference proteome</keyword>
<feature type="transmembrane region" description="Helical" evidence="1">
    <location>
        <begin position="31"/>
        <end position="51"/>
    </location>
</feature>
<keyword evidence="1" id="KW-1133">Transmembrane helix</keyword>
<dbReference type="RefSeq" id="XP_060289181.1">
    <property type="nucleotide sequence ID" value="XM_060429510.1"/>
</dbReference>
<dbReference type="Pfam" id="PF10067">
    <property type="entry name" value="DUF2306"/>
    <property type="match status" value="1"/>
</dbReference>
<proteinExistence type="predicted"/>
<feature type="transmembrane region" description="Helical" evidence="1">
    <location>
        <begin position="146"/>
        <end position="166"/>
    </location>
</feature>
<protein>
    <recommendedName>
        <fullName evidence="4">DUF2306 domain-containing protein</fullName>
    </recommendedName>
</protein>
<comment type="caution">
    <text evidence="2">The sequence shown here is derived from an EMBL/GenBank/DDBJ whole genome shotgun (WGS) entry which is preliminary data.</text>
</comment>